<keyword evidence="1" id="KW-0732">Signal</keyword>
<protein>
    <recommendedName>
        <fullName evidence="4">Outer membrane beta-barrel protein</fullName>
    </recommendedName>
</protein>
<accession>A0A2S6IQQ1</accession>
<evidence type="ECO:0000313" key="2">
    <source>
        <dbReference type="EMBL" id="PPK96485.1"/>
    </source>
</evidence>
<dbReference type="AlphaFoldDB" id="A0A2S6IQQ1"/>
<evidence type="ECO:0000256" key="1">
    <source>
        <dbReference type="SAM" id="SignalP"/>
    </source>
</evidence>
<keyword evidence="3" id="KW-1185">Reference proteome</keyword>
<evidence type="ECO:0008006" key="4">
    <source>
        <dbReference type="Google" id="ProtNLM"/>
    </source>
</evidence>
<dbReference type="Proteomes" id="UP000239002">
    <property type="component" value="Unassembled WGS sequence"/>
</dbReference>
<dbReference type="EMBL" id="PTJE01000001">
    <property type="protein sequence ID" value="PPK96485.1"/>
    <property type="molecule type" value="Genomic_DNA"/>
</dbReference>
<feature type="signal peptide" evidence="1">
    <location>
        <begin position="1"/>
        <end position="18"/>
    </location>
</feature>
<dbReference type="RefSeq" id="WP_170034466.1">
    <property type="nucleotide sequence ID" value="NZ_MQVW01000022.1"/>
</dbReference>
<feature type="chain" id="PRO_5015651858" description="Outer membrane beta-barrel protein" evidence="1">
    <location>
        <begin position="19"/>
        <end position="1136"/>
    </location>
</feature>
<sequence length="1136" mass="129498">MKFKFFLILLFYSSIAGAQEYADLIKKRIAVKDSVLVDSISISPAYFKVMDKNGIVIDSSRYTIDYSRSLLLFKNKLEITTDSIDVVYNPLPDFLTRTYRIYDPKIILDNDSKQEQLITLQEPTVTNAFVPFNGLQTSGSITRGVRVGNNQNSVVDSELDLRITGKLSDKVSLRASIQDANVPQTQNGYSQRLDEFDQIFIELYSDDWSIRAGDVDLIQEDYQFNNFTKRVQGISGQVQFNGEDSRGYAGAAGALVRGTFNISRFTGQEGNQGPYKLTGQNGELFILVVSGSERVFVNGIPLTRGENKDYVIDYNAGELRFTPTFPITSEMRISIEYQYSERNFTRFIGYGKGGYESKKLKIDSYIYTETDAKNQPLQQNLSDEQVAILVQAGDDPELAIAPSAIPDDFSENQILYRREFINGVERFIFSQDPNDALFNVRFSFLGLNQGNYRLINDQAIANIYEYIAPINGVPQGSYEPVIQLFTPEILTIAGLKASYEPTAGTQIFTEFAASNKDLNKFSTIDDGDNKGVALKIAAQQQLLGKDSLQSLSVHLNTDFIQENFRNVERVYNIEFNRDWNLETVQGSQLFTTLGLNYARDSTISGSYTYQHLEFDKFYKGNRHELVASYQDSLWLARFRGSVLNTNSIEQESQFNRINVDVLRKIKKYYAGTRIESEDNQQRLAVTNELSGLSQRFAGYEFYAGRGDTTTTYVEVGYRNRVNDSLRDDGNLSRVNTSNDYYVKSQPIKNKVSTLLVYANYRKLKSELEDVDDEVSFNSRIQYKRKIYGGKILLNTTYETNSARIARQDFTYVSVNPGQGTFTWIDYNNDGIQDLNEFEVAQFQDQASFVRILLPNQVFLPSHQNKFSQTLTLNPISWTSEKGFKKFLSRFYNQTSYLIDRMVAREGENFDLNPFSTSDDQLGLNLSFRNSLFFNRGKQNYTTNYTYLSTANENLQSIGSIASDIESHQLRFIHKLKDTWLLSFNAQKGKSASSSENFSNRNYEIDDVLLNPQLSYLFDNSNRLEVFYEFQSKDNQVNDVAVLNQHNVGLGWAFNKAQKYAVNGEIKYVKNDFEGQAFSPVGFQMLEGLQPGTNFTWNFLFQKNLTKFLDLNLSYNGRSSETAQTVHTGSVQLKAFF</sequence>
<name>A0A2S6IQQ1_9FLAO</name>
<evidence type="ECO:0000313" key="3">
    <source>
        <dbReference type="Proteomes" id="UP000239002"/>
    </source>
</evidence>
<proteinExistence type="predicted"/>
<organism evidence="2 3">
    <name type="scientific">Nonlabens xylanidelens</name>
    <dbReference type="NCBI Taxonomy" id="191564"/>
    <lineage>
        <taxon>Bacteria</taxon>
        <taxon>Pseudomonadati</taxon>
        <taxon>Bacteroidota</taxon>
        <taxon>Flavobacteriia</taxon>
        <taxon>Flavobacteriales</taxon>
        <taxon>Flavobacteriaceae</taxon>
        <taxon>Nonlabens</taxon>
    </lineage>
</organism>
<reference evidence="2 3" key="1">
    <citation type="submission" date="2018-02" db="EMBL/GenBank/DDBJ databases">
        <title>Genomic Encyclopedia of Archaeal and Bacterial Type Strains, Phase II (KMG-II): from individual species to whole genera.</title>
        <authorList>
            <person name="Goeker M."/>
        </authorList>
    </citation>
    <scope>NUCLEOTIDE SEQUENCE [LARGE SCALE GENOMIC DNA]</scope>
    <source>
        <strain evidence="2 3">DSM 16809</strain>
    </source>
</reference>
<gene>
    <name evidence="2" type="ORF">LY01_00305</name>
</gene>
<comment type="caution">
    <text evidence="2">The sequence shown here is derived from an EMBL/GenBank/DDBJ whole genome shotgun (WGS) entry which is preliminary data.</text>
</comment>